<dbReference type="OMA" id="AWQCASN"/>
<evidence type="ECO:0000313" key="4">
    <source>
        <dbReference type="Proteomes" id="UP000002668"/>
    </source>
</evidence>
<keyword evidence="1" id="KW-0812">Transmembrane</keyword>
<evidence type="ECO:0000313" key="3">
    <source>
        <dbReference type="EMBL" id="CBX96036.1"/>
    </source>
</evidence>
<dbReference type="InterPro" id="IPR056722">
    <property type="entry name" value="DUF7820"/>
</dbReference>
<dbReference type="STRING" id="985895.E4ZWR0"/>
<sequence length="386" mass="42143">MSFPYRSVKNIQALPSIYTVFPATHSNAQTSIDSAINSGTCLIKHIEDGIEVVPFEWCKGSSAPILSPDQDEKEVLFEPQTRMKIAEKPLPSLPRSTWQRMSTRKRILSLLFTQCIMLITIGLALMSVERRSAQSNLAPQTHTSGNDSAHSKAFHSIPRGIFAISIPRPQQQSSACLADLNDAVAWQCASNMTLQLSILPSPADNNNTTFITLGPLPANNNLQPGHQFSHLPPTQLTVPIHAPSNDETYQFQTTHTKTVYLHASELSTHHTPTPPTLQSSNSFWRCTFTQTNLQGSISIHQPETTTPTTPPSTILPIPSFPHTITLFESISPAAQSPYCEKITLQDDGSVATVSEPVLLPLGQSSTGRARAWDGDGDGCLCKWVVG</sequence>
<proteinExistence type="predicted"/>
<gene>
    <name evidence="3" type="ORF">LEMA_P031880.1</name>
</gene>
<protein>
    <recommendedName>
        <fullName evidence="2">DUF7820 domain-containing protein</fullName>
    </recommendedName>
</protein>
<dbReference type="Proteomes" id="UP000002668">
    <property type="component" value="Genome"/>
</dbReference>
<reference evidence="4" key="1">
    <citation type="journal article" date="2011" name="Nat. Commun.">
        <title>Effector diversification within compartments of the Leptosphaeria maculans genome affected by Repeat-Induced Point mutations.</title>
        <authorList>
            <person name="Rouxel T."/>
            <person name="Grandaubert J."/>
            <person name="Hane J.K."/>
            <person name="Hoede C."/>
            <person name="van de Wouw A.P."/>
            <person name="Couloux A."/>
            <person name="Dominguez V."/>
            <person name="Anthouard V."/>
            <person name="Bally P."/>
            <person name="Bourras S."/>
            <person name="Cozijnsen A.J."/>
            <person name="Ciuffetti L.M."/>
            <person name="Degrave A."/>
            <person name="Dilmaghani A."/>
            <person name="Duret L."/>
            <person name="Fudal I."/>
            <person name="Goodwin S.B."/>
            <person name="Gout L."/>
            <person name="Glaser N."/>
            <person name="Linglin J."/>
            <person name="Kema G.H.J."/>
            <person name="Lapalu N."/>
            <person name="Lawrence C.B."/>
            <person name="May K."/>
            <person name="Meyer M."/>
            <person name="Ollivier B."/>
            <person name="Poulain J."/>
            <person name="Schoch C.L."/>
            <person name="Simon A."/>
            <person name="Spatafora J.W."/>
            <person name="Stachowiak A."/>
            <person name="Turgeon B.G."/>
            <person name="Tyler B.M."/>
            <person name="Vincent D."/>
            <person name="Weissenbach J."/>
            <person name="Amselem J."/>
            <person name="Quesneville H."/>
            <person name="Oliver R.P."/>
            <person name="Wincker P."/>
            <person name="Balesdent M.-H."/>
            <person name="Howlett B.J."/>
        </authorList>
    </citation>
    <scope>NUCLEOTIDE SEQUENCE [LARGE SCALE GENOMIC DNA]</scope>
    <source>
        <strain evidence="4">JN3 / isolate v23.1.3 / race Av1-4-5-6-7-8</strain>
    </source>
</reference>
<dbReference type="PANTHER" id="PTHR42078:SF1">
    <property type="entry name" value="GLUCAN 1, 4-ALPHA-GLUCOSIDASE"/>
    <property type="match status" value="1"/>
</dbReference>
<keyword evidence="4" id="KW-1185">Reference proteome</keyword>
<organism evidence="4">
    <name type="scientific">Leptosphaeria maculans (strain JN3 / isolate v23.1.3 / race Av1-4-5-6-7-8)</name>
    <name type="common">Blackleg fungus</name>
    <name type="synonym">Phoma lingam</name>
    <dbReference type="NCBI Taxonomy" id="985895"/>
    <lineage>
        <taxon>Eukaryota</taxon>
        <taxon>Fungi</taxon>
        <taxon>Dikarya</taxon>
        <taxon>Ascomycota</taxon>
        <taxon>Pezizomycotina</taxon>
        <taxon>Dothideomycetes</taxon>
        <taxon>Pleosporomycetidae</taxon>
        <taxon>Pleosporales</taxon>
        <taxon>Pleosporineae</taxon>
        <taxon>Leptosphaeriaceae</taxon>
        <taxon>Plenodomus</taxon>
        <taxon>Plenodomus lingam/Leptosphaeria maculans species complex</taxon>
    </lineage>
</organism>
<keyword evidence="1" id="KW-0472">Membrane</keyword>
<dbReference type="HOGENOM" id="CLU_715854_0_0_1"/>
<dbReference type="eggNOG" id="ENOG502R881">
    <property type="taxonomic scope" value="Eukaryota"/>
</dbReference>
<feature type="domain" description="DUF7820" evidence="2">
    <location>
        <begin position="153"/>
        <end position="270"/>
    </location>
</feature>
<dbReference type="PANTHER" id="PTHR42078">
    <property type="entry name" value="GLUCAN 1, 4-ALPHA-GLUCOSIDASE"/>
    <property type="match status" value="1"/>
</dbReference>
<feature type="transmembrane region" description="Helical" evidence="1">
    <location>
        <begin position="107"/>
        <end position="128"/>
    </location>
</feature>
<dbReference type="RefSeq" id="XP_003839515.1">
    <property type="nucleotide sequence ID" value="XM_003839467.1"/>
</dbReference>
<name>E4ZWR0_LEPMJ</name>
<evidence type="ECO:0000256" key="1">
    <source>
        <dbReference type="SAM" id="Phobius"/>
    </source>
</evidence>
<dbReference type="InParanoid" id="E4ZWR0"/>
<dbReference type="AlphaFoldDB" id="E4ZWR0"/>
<keyword evidence="1" id="KW-1133">Transmembrane helix</keyword>
<dbReference type="OrthoDB" id="5384459at2759"/>
<dbReference type="Pfam" id="PF25130">
    <property type="entry name" value="DUF7820"/>
    <property type="match status" value="1"/>
</dbReference>
<evidence type="ECO:0000259" key="2">
    <source>
        <dbReference type="Pfam" id="PF25130"/>
    </source>
</evidence>
<dbReference type="EMBL" id="FP929127">
    <property type="protein sequence ID" value="CBX96036.1"/>
    <property type="molecule type" value="Genomic_DNA"/>
</dbReference>
<accession>E4ZWR0</accession>
<dbReference type="GeneID" id="13281844"/>
<dbReference type="VEuPathDB" id="FungiDB:LEMA_P031880.1"/>